<dbReference type="Proteomes" id="UP000184196">
    <property type="component" value="Unassembled WGS sequence"/>
</dbReference>
<organism evidence="1 2">
    <name type="scientific">Desulfofundulus australicus DSM 11792</name>
    <dbReference type="NCBI Taxonomy" id="1121425"/>
    <lineage>
        <taxon>Bacteria</taxon>
        <taxon>Bacillati</taxon>
        <taxon>Bacillota</taxon>
        <taxon>Clostridia</taxon>
        <taxon>Eubacteriales</taxon>
        <taxon>Peptococcaceae</taxon>
        <taxon>Desulfofundulus</taxon>
    </lineage>
</organism>
<accession>A0A1M5A5K3</accession>
<gene>
    <name evidence="1" type="ORF">SAMN02745218_01801</name>
</gene>
<evidence type="ECO:0000313" key="1">
    <source>
        <dbReference type="EMBL" id="SHF25286.1"/>
    </source>
</evidence>
<dbReference type="AlphaFoldDB" id="A0A1M5A5K3"/>
<dbReference type="EMBL" id="FQUW01000019">
    <property type="protein sequence ID" value="SHF25286.1"/>
    <property type="molecule type" value="Genomic_DNA"/>
</dbReference>
<proteinExistence type="predicted"/>
<name>A0A1M5A5K3_9FIRM</name>
<evidence type="ECO:0000313" key="2">
    <source>
        <dbReference type="Proteomes" id="UP000184196"/>
    </source>
</evidence>
<keyword evidence="2" id="KW-1185">Reference proteome</keyword>
<sequence length="113" mass="12538">MFTSLKVQPGTQLKKAVPGDGLNHARPLLDYCLKILFYARKFLLGFYFILKAFAERGTAAFTRPLFLPPVTGVIPGRLQITADKFFPAHGHDFRGEFIPVPVITQAAFGVVET</sequence>
<reference evidence="2" key="1">
    <citation type="submission" date="2016-11" db="EMBL/GenBank/DDBJ databases">
        <authorList>
            <person name="Varghese N."/>
            <person name="Submissions S."/>
        </authorList>
    </citation>
    <scope>NUCLEOTIDE SEQUENCE [LARGE SCALE GENOMIC DNA]</scope>
    <source>
        <strain evidence="2">DSM 11792</strain>
    </source>
</reference>
<protein>
    <submittedName>
        <fullName evidence="1">Uncharacterized protein</fullName>
    </submittedName>
</protein>